<dbReference type="PATRIC" id="fig|312309.11.peg.3819"/>
<evidence type="ECO:0008006" key="3">
    <source>
        <dbReference type="Google" id="ProtNLM"/>
    </source>
</evidence>
<dbReference type="Proteomes" id="UP000000537">
    <property type="component" value="Plasmid pES100"/>
</dbReference>
<keyword evidence="2" id="KW-1185">Reference proteome</keyword>
<dbReference type="KEGG" id="vfi:VF_B0049"/>
<gene>
    <name evidence="1" type="ordered locus">VF_B0049</name>
</gene>
<protein>
    <recommendedName>
        <fullName evidence="3">Bacterial mobilisation domain-containing protein</fullName>
    </recommendedName>
</protein>
<evidence type="ECO:0000313" key="1">
    <source>
        <dbReference type="EMBL" id="AAW88291.1"/>
    </source>
</evidence>
<keyword evidence="1" id="KW-0614">Plasmid</keyword>
<organism evidence="1 2">
    <name type="scientific">Aliivibrio fischeri (strain ATCC 700601 / ES114)</name>
    <name type="common">Vibrio fischeri</name>
    <dbReference type="NCBI Taxonomy" id="312309"/>
    <lineage>
        <taxon>Bacteria</taxon>
        <taxon>Pseudomonadati</taxon>
        <taxon>Pseudomonadota</taxon>
        <taxon>Gammaproteobacteria</taxon>
        <taxon>Vibrionales</taxon>
        <taxon>Vibrionaceae</taxon>
        <taxon>Aliivibrio</taxon>
    </lineage>
</organism>
<reference evidence="1 2" key="2">
    <citation type="journal article" date="2008" name="BMC Genomics">
        <title>Comparative genomics-based investigation of resequencing targets in Vibrio fischeri: focus on point miscalls and artefactual expansions.</title>
        <authorList>
            <person name="Mandel M.J."/>
            <person name="Stabb E.V."/>
            <person name="Ruby E.G."/>
        </authorList>
    </citation>
    <scope>NUCLEOTIDE SEQUENCE [LARGE SCALE GENOMIC DNA]</scope>
    <source>
        <strain evidence="2">ATCC 700601 / ES114</strain>
    </source>
</reference>
<dbReference type="EMBL" id="CP000022">
    <property type="protein sequence ID" value="AAW88291.1"/>
    <property type="molecule type" value="Genomic_DNA"/>
</dbReference>
<sequence>MGRNLHGRSIAWGYFLLPIINQRAFLPFSFKELLMSKSTTYVGFRLPNDEHEKFTAKANKANMELTEFLREAILKNKTIIVKKEERSVDKQKLIFLYKKTSNNLNQLAKQIHTSNRAGTLSREKMNHAIASIENIMKLLEQGINDVN</sequence>
<accession>Q5DY55</accession>
<reference evidence="1 2" key="1">
    <citation type="journal article" date="2005" name="Proc. Natl. Acad. Sci. U.S.A.">
        <title>Complete genome sequence of Vibrio fischeri: a symbiotic bacterium with pathogenic congeners.</title>
        <authorList>
            <person name="Ruby E.G."/>
            <person name="Urbanowski M."/>
            <person name="Campbell J."/>
            <person name="Dunn A."/>
            <person name="Faini M."/>
            <person name="Gunsalus R."/>
            <person name="Lostroh P."/>
            <person name="Lupp C."/>
            <person name="McCann J."/>
            <person name="Millikan D."/>
            <person name="Schaefer A."/>
            <person name="Stabb E."/>
            <person name="Stevens A."/>
            <person name="Visick K."/>
            <person name="Whistler C."/>
            <person name="Greenberg E.P."/>
        </authorList>
    </citation>
    <scope>NUCLEOTIDE SEQUENCE [LARGE SCALE GENOMIC DNA]</scope>
    <source>
        <strain evidence="2">ATCC 700601 / ES114</strain>
    </source>
</reference>
<dbReference type="EnsemblBacteria" id="AAW88291">
    <property type="protein sequence ID" value="AAW88291"/>
    <property type="gene ID" value="VF_B0049"/>
</dbReference>
<dbReference type="OrthoDB" id="7063687at2"/>
<dbReference type="Pfam" id="PF21983">
    <property type="entry name" value="NikA-like"/>
    <property type="match status" value="1"/>
</dbReference>
<proteinExistence type="predicted"/>
<dbReference type="eggNOG" id="ENOG5031Q38">
    <property type="taxonomic scope" value="Bacteria"/>
</dbReference>
<dbReference type="InterPro" id="IPR053842">
    <property type="entry name" value="NikA-like"/>
</dbReference>
<name>Q5DY55_ALIF1</name>
<geneLocation type="plasmid" evidence="1 2">
    <name>pES100</name>
</geneLocation>
<evidence type="ECO:0000313" key="2">
    <source>
        <dbReference type="Proteomes" id="UP000000537"/>
    </source>
</evidence>
<dbReference type="HOGENOM" id="CLU_133712_1_0_6"/>
<dbReference type="AlphaFoldDB" id="Q5DY55"/>